<name>A0A9P1IZ52_9PELO</name>
<feature type="region of interest" description="Disordered" evidence="1">
    <location>
        <begin position="1"/>
        <end position="26"/>
    </location>
</feature>
<organism evidence="2 3">
    <name type="scientific">Caenorhabditis angaria</name>
    <dbReference type="NCBI Taxonomy" id="860376"/>
    <lineage>
        <taxon>Eukaryota</taxon>
        <taxon>Metazoa</taxon>
        <taxon>Ecdysozoa</taxon>
        <taxon>Nematoda</taxon>
        <taxon>Chromadorea</taxon>
        <taxon>Rhabditida</taxon>
        <taxon>Rhabditina</taxon>
        <taxon>Rhabditomorpha</taxon>
        <taxon>Rhabditoidea</taxon>
        <taxon>Rhabditidae</taxon>
        <taxon>Peloderinae</taxon>
        <taxon>Caenorhabditis</taxon>
    </lineage>
</organism>
<keyword evidence="3" id="KW-1185">Reference proteome</keyword>
<feature type="compositionally biased region" description="Polar residues" evidence="1">
    <location>
        <begin position="12"/>
        <end position="22"/>
    </location>
</feature>
<evidence type="ECO:0000313" key="2">
    <source>
        <dbReference type="EMBL" id="CAI5452782.1"/>
    </source>
</evidence>
<protein>
    <submittedName>
        <fullName evidence="2">Uncharacterized protein</fullName>
    </submittedName>
</protein>
<reference evidence="2" key="1">
    <citation type="submission" date="2022-11" db="EMBL/GenBank/DDBJ databases">
        <authorList>
            <person name="Kikuchi T."/>
        </authorList>
    </citation>
    <scope>NUCLEOTIDE SEQUENCE</scope>
    <source>
        <strain evidence="2">PS1010</strain>
    </source>
</reference>
<dbReference type="EMBL" id="CANHGI010000005">
    <property type="protein sequence ID" value="CAI5452782.1"/>
    <property type="molecule type" value="Genomic_DNA"/>
</dbReference>
<feature type="region of interest" description="Disordered" evidence="1">
    <location>
        <begin position="50"/>
        <end position="80"/>
    </location>
</feature>
<comment type="caution">
    <text evidence="2">The sequence shown here is derived from an EMBL/GenBank/DDBJ whole genome shotgun (WGS) entry which is preliminary data.</text>
</comment>
<feature type="compositionally biased region" description="Basic and acidic residues" evidence="1">
    <location>
        <begin position="1"/>
        <end position="11"/>
    </location>
</feature>
<evidence type="ECO:0000313" key="3">
    <source>
        <dbReference type="Proteomes" id="UP001152747"/>
    </source>
</evidence>
<sequence>MSDSDDFRDIDQVSNDSGSSFSDDTETEQMMDFIQNFFIRTLRRHQYPPLSDGNIIRFRPPPYQTQPLDLSEANKENICK</sequence>
<accession>A0A9P1IZ52</accession>
<proteinExistence type="predicted"/>
<gene>
    <name evidence="2" type="ORF">CAMP_LOCUS15419</name>
</gene>
<dbReference type="Proteomes" id="UP001152747">
    <property type="component" value="Unassembled WGS sequence"/>
</dbReference>
<dbReference type="AlphaFoldDB" id="A0A9P1IZ52"/>
<evidence type="ECO:0000256" key="1">
    <source>
        <dbReference type="SAM" id="MobiDB-lite"/>
    </source>
</evidence>